<organism evidence="1 2">
    <name type="scientific">Skeletonema marinoi</name>
    <dbReference type="NCBI Taxonomy" id="267567"/>
    <lineage>
        <taxon>Eukaryota</taxon>
        <taxon>Sar</taxon>
        <taxon>Stramenopiles</taxon>
        <taxon>Ochrophyta</taxon>
        <taxon>Bacillariophyta</taxon>
        <taxon>Coscinodiscophyceae</taxon>
        <taxon>Thalassiosirophycidae</taxon>
        <taxon>Thalassiosirales</taxon>
        <taxon>Skeletonemataceae</taxon>
        <taxon>Skeletonema</taxon>
        <taxon>Skeletonema marinoi-dohrnii complex</taxon>
    </lineage>
</organism>
<evidence type="ECO:0000313" key="2">
    <source>
        <dbReference type="Proteomes" id="UP001224775"/>
    </source>
</evidence>
<accession>A0AAD9DGP7</accession>
<comment type="caution">
    <text evidence="1">The sequence shown here is derived from an EMBL/GenBank/DDBJ whole genome shotgun (WGS) entry which is preliminary data.</text>
</comment>
<dbReference type="AlphaFoldDB" id="A0AAD9DGP7"/>
<dbReference type="EMBL" id="JATAAI010000005">
    <property type="protein sequence ID" value="KAK1745394.1"/>
    <property type="molecule type" value="Genomic_DNA"/>
</dbReference>
<evidence type="ECO:0000313" key="1">
    <source>
        <dbReference type="EMBL" id="KAK1745394.1"/>
    </source>
</evidence>
<proteinExistence type="predicted"/>
<name>A0AAD9DGP7_9STRA</name>
<protein>
    <submittedName>
        <fullName evidence="1">Uncharacterized protein</fullName>
    </submittedName>
</protein>
<reference evidence="1" key="1">
    <citation type="submission" date="2023-06" db="EMBL/GenBank/DDBJ databases">
        <title>Survivors Of The Sea: Transcriptome response of Skeletonema marinoi to long-term dormancy.</title>
        <authorList>
            <person name="Pinder M.I.M."/>
            <person name="Kourtchenko O."/>
            <person name="Robertson E.K."/>
            <person name="Larsson T."/>
            <person name="Maumus F."/>
            <person name="Osuna-Cruz C.M."/>
            <person name="Vancaester E."/>
            <person name="Stenow R."/>
            <person name="Vandepoele K."/>
            <person name="Ploug H."/>
            <person name="Bruchert V."/>
            <person name="Godhe A."/>
            <person name="Topel M."/>
        </authorList>
    </citation>
    <scope>NUCLEOTIDE SEQUENCE</scope>
    <source>
        <strain evidence="1">R05AC</strain>
    </source>
</reference>
<dbReference type="Proteomes" id="UP001224775">
    <property type="component" value="Unassembled WGS sequence"/>
</dbReference>
<sequence>MSRPTHHYVCLFSINGILDYIGRIDCEDTGRECLDEDSNSRECCQDLGDARVLPDANLLVHEILDFFSDNFGFNAQETVALMGFAPGWAQQTVVNGGSIPDRIQWTRGRTQDTARIISLNTDIGLARDLTGEIDSDGDVSCNFKNPAPRCPVASQTMDWMTTYRYDEEKFLEDSESVLKKIIIAGYMLRLS</sequence>
<gene>
    <name evidence="1" type="ORF">QTG54_003318</name>
</gene>
<keyword evidence="2" id="KW-1185">Reference proteome</keyword>